<accession>A0ACC1PGA2</accession>
<evidence type="ECO:0000313" key="2">
    <source>
        <dbReference type="Proteomes" id="UP001143856"/>
    </source>
</evidence>
<comment type="caution">
    <text evidence="1">The sequence shown here is derived from an EMBL/GenBank/DDBJ whole genome shotgun (WGS) entry which is preliminary data.</text>
</comment>
<keyword evidence="2" id="KW-1185">Reference proteome</keyword>
<gene>
    <name evidence="1" type="ORF">NUW58_g2398</name>
</gene>
<organism evidence="1 2">
    <name type="scientific">Xylaria curta</name>
    <dbReference type="NCBI Taxonomy" id="42375"/>
    <lineage>
        <taxon>Eukaryota</taxon>
        <taxon>Fungi</taxon>
        <taxon>Dikarya</taxon>
        <taxon>Ascomycota</taxon>
        <taxon>Pezizomycotina</taxon>
        <taxon>Sordariomycetes</taxon>
        <taxon>Xylariomycetidae</taxon>
        <taxon>Xylariales</taxon>
        <taxon>Xylariaceae</taxon>
        <taxon>Xylaria</taxon>
    </lineage>
</organism>
<reference evidence="1" key="1">
    <citation type="submission" date="2022-10" db="EMBL/GenBank/DDBJ databases">
        <title>Genome Sequence of Xylaria curta.</title>
        <authorList>
            <person name="Buettner E."/>
        </authorList>
    </citation>
    <scope>NUCLEOTIDE SEQUENCE</scope>
    <source>
        <strain evidence="1">Babe10</strain>
    </source>
</reference>
<proteinExistence type="predicted"/>
<protein>
    <submittedName>
        <fullName evidence="1">Uncharacterized protein</fullName>
    </submittedName>
</protein>
<evidence type="ECO:0000313" key="1">
    <source>
        <dbReference type="EMBL" id="KAJ2991766.1"/>
    </source>
</evidence>
<name>A0ACC1PGA2_9PEZI</name>
<sequence length="1114" mass="126766">MSDQDATADALNSSTSKKQAISDLEDRYIKLLEAKVAHLESQLTHRKLEQGSTVETFGRGFVRYGAVLKGVQNSSSYDEADAETTLPKSLYPGHIENSEENGEGAKKESRYHMVLTEWDPRKGKFEEQSLPDIENTLVGPVEKPNRAFTFRKITGVKSSRHHMIDNDLSSSSEVDVVFPELQKLLGRLTSKWGWSEDVTQCASPYLPLVYSWDQAQKESIAIVEGESDDEKQARNDLKELLRIISTSSGDVRLDRYFKDRQALLSEGTITHEALWTLFPPGTLIVGRPCNEESQIFVAESCDIFTRGDDTFELICYSFDWNGTVFSRVPFEIEIEAWGRDRKSVTSLPFYPLEFHEENGLSREESIQKLKTRLIERGKKFVSCCIAEKGKQMFNYSNGGAYFHRGGTLLQRTHTDSSIDLEDQQRGSSSVTSDDRGAAATGPGASWKSIEGAVIVDFASFLTYQSSQAPILGPLERYEGPLTELSPSRRAQDVFKNMYKFDWDRHPAQRPMSDEQLLCCPPRVLGYALKQKTWVQLLVKHLDPPNKADASTFNDQLQLGSDAKDLILKSVQAHAMSDKRSQGLDDFAPGKGKGLVIMLSWATRRGQNAHGRKCCANDKQTFAFLTKQMYFSNQEEKETMIFREMQWFQTVLLRVLEYYDGILILTTNRMRSLDIAVQSRIHLAIKFKELSQEQRANIYISFLEQLDNKGLVDDFTDLKAWATKDSRRVHHVTKDGIEVGPSQTRIELSHRKVLDYFTTRAAKLQRLTKGMEFSASLSLLKSVVHRLQIEDVPGSRQLLWDFAIAAFVYANHIEYVLAGQHKLSIQERTSTGDADTAAGGPGGPHDTPSENNQGVREDETIEQAEATNINNYVKLLIEFDKSMQKHHEAFLKIGNTLIARTYCFGSRTKNDEGWQSKQLARVHWSNFHPTVSQLLSCRSDFLSLAVQFGLLRYVSRRLGEGSNLVRTKKGMPLLQYALCTFSSDNYELITVEMAKKLLEHGARPNDRFRGRTCWEAVLAWEDQYFESFSRNRALREVDRYVKTHLEIFGLLLENGANPRAQYCLDAREKAMASFEEFLTKHFQKHKDVDPDAFNTVKSKASEKRNESWKPTRWLF</sequence>
<dbReference type="Proteomes" id="UP001143856">
    <property type="component" value="Unassembled WGS sequence"/>
</dbReference>
<dbReference type="EMBL" id="JAPDGR010000309">
    <property type="protein sequence ID" value="KAJ2991766.1"/>
    <property type="molecule type" value="Genomic_DNA"/>
</dbReference>